<sequence>MKKICFDLDIQDIKPGMIVGKNLFCDGSLLLSKGMMIKPSYVEHMKDRGVSRVTVFADKAYYEEILTNPVERFYTESYEAVSEIIDGFKKNTPPPLEAIFPVAERILEAVRSHPHSMLLLTGFRGICDYYYAHSLDVCIYSLIAAKALNWPAEVMVTLALGALLHDVGKTRIPDKILLKQGPLTVAEFAEAQKHARYGYEMVQNIAGIRPEVAKIVLQHHERCDGSGYPGGLSGAAISPLAKVVAVADIYDALTSDRAHSKRILPHEAAEYLLCISNSQIDSEIAKVFLKNIAIYPKGCQVLLNSNEVAVVLDPNEAMPLRPLLKILTDTEGTPLLLPFEFDLQKHSHTFITGICK</sequence>
<dbReference type="PANTHER" id="PTHR43155">
    <property type="entry name" value="CYCLIC DI-GMP PHOSPHODIESTERASE PA4108-RELATED"/>
    <property type="match status" value="1"/>
</dbReference>
<feature type="domain" description="HD-GYP" evidence="2">
    <location>
        <begin position="108"/>
        <end position="304"/>
    </location>
</feature>
<name>A0A4R1R892_HYDET</name>
<dbReference type="CDD" id="cd00077">
    <property type="entry name" value="HDc"/>
    <property type="match status" value="1"/>
</dbReference>
<dbReference type="SMART" id="SM00471">
    <property type="entry name" value="HDc"/>
    <property type="match status" value="1"/>
</dbReference>
<dbReference type="PANTHER" id="PTHR43155:SF2">
    <property type="entry name" value="CYCLIC DI-GMP PHOSPHODIESTERASE PA4108"/>
    <property type="match status" value="1"/>
</dbReference>
<protein>
    <submittedName>
        <fullName evidence="3">Putative nucleotidyltransferase with HDIG domain</fullName>
    </submittedName>
</protein>
<evidence type="ECO:0000313" key="4">
    <source>
        <dbReference type="Proteomes" id="UP000295008"/>
    </source>
</evidence>
<dbReference type="PROSITE" id="PS51831">
    <property type="entry name" value="HD"/>
    <property type="match status" value="1"/>
</dbReference>
<evidence type="ECO:0000313" key="3">
    <source>
        <dbReference type="EMBL" id="TCL61856.1"/>
    </source>
</evidence>
<dbReference type="AlphaFoldDB" id="A0A4R1R892"/>
<dbReference type="NCBIfam" id="TIGR00277">
    <property type="entry name" value="HDIG"/>
    <property type="match status" value="1"/>
</dbReference>
<accession>A0A4R1R892</accession>
<dbReference type="SUPFAM" id="SSF109604">
    <property type="entry name" value="HD-domain/PDEase-like"/>
    <property type="match status" value="1"/>
</dbReference>
<comment type="caution">
    <text evidence="3">The sequence shown here is derived from an EMBL/GenBank/DDBJ whole genome shotgun (WGS) entry which is preliminary data.</text>
</comment>
<feature type="domain" description="HD" evidence="1">
    <location>
        <begin position="130"/>
        <end position="253"/>
    </location>
</feature>
<gene>
    <name evidence="3" type="ORF">EDC14_103125</name>
</gene>
<dbReference type="Pfam" id="PF13487">
    <property type="entry name" value="HD_5"/>
    <property type="match status" value="1"/>
</dbReference>
<reference evidence="3 4" key="1">
    <citation type="submission" date="2019-03" db="EMBL/GenBank/DDBJ databases">
        <title>Genomic Encyclopedia of Type Strains, Phase IV (KMG-IV): sequencing the most valuable type-strain genomes for metagenomic binning, comparative biology and taxonomic classification.</title>
        <authorList>
            <person name="Goeker M."/>
        </authorList>
    </citation>
    <scope>NUCLEOTIDE SEQUENCE [LARGE SCALE GENOMIC DNA]</scope>
    <source>
        <strain evidence="3 4">LX-B</strain>
    </source>
</reference>
<organism evidence="3 4">
    <name type="scientific">Hydrogenispora ethanolica</name>
    <dbReference type="NCBI Taxonomy" id="1082276"/>
    <lineage>
        <taxon>Bacteria</taxon>
        <taxon>Bacillati</taxon>
        <taxon>Bacillota</taxon>
        <taxon>Hydrogenispora</taxon>
    </lineage>
</organism>
<dbReference type="PROSITE" id="PS51832">
    <property type="entry name" value="HD_GYP"/>
    <property type="match status" value="1"/>
</dbReference>
<keyword evidence="3" id="KW-0808">Transferase</keyword>
<dbReference type="EMBL" id="SLUN01000031">
    <property type="protein sequence ID" value="TCL61856.1"/>
    <property type="molecule type" value="Genomic_DNA"/>
</dbReference>
<dbReference type="RefSeq" id="WP_132016103.1">
    <property type="nucleotide sequence ID" value="NZ_SLUN01000031.1"/>
</dbReference>
<dbReference type="Gene3D" id="1.10.3210.10">
    <property type="entry name" value="Hypothetical protein af1432"/>
    <property type="match status" value="1"/>
</dbReference>
<dbReference type="InterPro" id="IPR006675">
    <property type="entry name" value="HDIG_dom"/>
</dbReference>
<dbReference type="Proteomes" id="UP000295008">
    <property type="component" value="Unassembled WGS sequence"/>
</dbReference>
<dbReference type="InterPro" id="IPR003607">
    <property type="entry name" value="HD/PDEase_dom"/>
</dbReference>
<proteinExistence type="predicted"/>
<dbReference type="InterPro" id="IPR006674">
    <property type="entry name" value="HD_domain"/>
</dbReference>
<evidence type="ECO:0000259" key="1">
    <source>
        <dbReference type="PROSITE" id="PS51831"/>
    </source>
</evidence>
<dbReference type="InterPro" id="IPR037522">
    <property type="entry name" value="HD_GYP_dom"/>
</dbReference>
<dbReference type="OrthoDB" id="9804747at2"/>
<keyword evidence="4" id="KW-1185">Reference proteome</keyword>
<evidence type="ECO:0000259" key="2">
    <source>
        <dbReference type="PROSITE" id="PS51832"/>
    </source>
</evidence>
<dbReference type="GO" id="GO:0016740">
    <property type="term" value="F:transferase activity"/>
    <property type="evidence" value="ECO:0007669"/>
    <property type="project" value="UniProtKB-KW"/>
</dbReference>